<keyword evidence="1" id="KW-0472">Membrane</keyword>
<feature type="transmembrane region" description="Helical" evidence="1">
    <location>
        <begin position="47"/>
        <end position="66"/>
    </location>
</feature>
<dbReference type="PANTHER" id="PTHR40448:SF1">
    <property type="entry name" value="TWO-COMPONENT SENSOR HISTIDINE KINASE"/>
    <property type="match status" value="1"/>
</dbReference>
<dbReference type="Pfam" id="PF14501">
    <property type="entry name" value="HATPase_c_5"/>
    <property type="match status" value="1"/>
</dbReference>
<feature type="domain" description="Sensor histidine kinase NatK-like C-terminal" evidence="2">
    <location>
        <begin position="199"/>
        <end position="305"/>
    </location>
</feature>
<accession>A0ABS2R8A1</accession>
<evidence type="ECO:0000313" key="3">
    <source>
        <dbReference type="EMBL" id="MBM7715883.1"/>
    </source>
</evidence>
<organism evidence="3 4">
    <name type="scientific">Siminovitchia thermophila</name>
    <dbReference type="NCBI Taxonomy" id="1245522"/>
    <lineage>
        <taxon>Bacteria</taxon>
        <taxon>Bacillati</taxon>
        <taxon>Bacillota</taxon>
        <taxon>Bacilli</taxon>
        <taxon>Bacillales</taxon>
        <taxon>Bacillaceae</taxon>
        <taxon>Siminovitchia</taxon>
    </lineage>
</organism>
<dbReference type="EMBL" id="JAFBFH010000019">
    <property type="protein sequence ID" value="MBM7715883.1"/>
    <property type="molecule type" value="Genomic_DNA"/>
</dbReference>
<dbReference type="RefSeq" id="WP_077110927.1">
    <property type="nucleotide sequence ID" value="NZ_JAFBFH010000019.1"/>
</dbReference>
<reference evidence="3 4" key="1">
    <citation type="submission" date="2021-01" db="EMBL/GenBank/DDBJ databases">
        <title>Genomic Encyclopedia of Type Strains, Phase IV (KMG-IV): sequencing the most valuable type-strain genomes for metagenomic binning, comparative biology and taxonomic classification.</title>
        <authorList>
            <person name="Goeker M."/>
        </authorList>
    </citation>
    <scope>NUCLEOTIDE SEQUENCE [LARGE SCALE GENOMIC DNA]</scope>
    <source>
        <strain evidence="3 4">DSM 105453</strain>
    </source>
</reference>
<dbReference type="EC" id="2.7.13.3" evidence="3"/>
<keyword evidence="3" id="KW-0808">Transferase</keyword>
<keyword evidence="3" id="KW-0418">Kinase</keyword>
<protein>
    <submittedName>
        <fullName evidence="3">LytT family two-component system sensor histidine kinase NatK</fullName>
        <ecNumber evidence="3">2.7.13.3</ecNumber>
    </submittedName>
</protein>
<sequence>MELFILLIPWVLAVGWMFWTKHLVIAALLCIGALFHIPLAKKGPAPFLWLVMSALLQLCWIAAAFFTDTPFLTLGMIVQLIALLVMMQTVREEKQRRMAMAANFEQQKALLYELRRQRHDLQKHAAALLHHDGESGAISAYKADVHSRYIELDQIIRGESNVIAGILYSYLEQAKEQEVFLDYHIQHPLSGLPLSEFECVSFLGNMLENAIEAAAEFGKNKEKPGKVCLICRRQSGIWIIHCQNDTLPLPEHIIERMFTNKATSTKAGHHEGIGTREINRIVNKYRGVLDFSVIQNQFTLKIKIPDIRENKRNASKSSMD</sequence>
<feature type="transmembrane region" description="Helical" evidence="1">
    <location>
        <begin position="23"/>
        <end position="40"/>
    </location>
</feature>
<evidence type="ECO:0000313" key="4">
    <source>
        <dbReference type="Proteomes" id="UP000823485"/>
    </source>
</evidence>
<comment type="caution">
    <text evidence="3">The sequence shown here is derived from an EMBL/GenBank/DDBJ whole genome shotgun (WGS) entry which is preliminary data.</text>
</comment>
<dbReference type="InterPro" id="IPR036890">
    <property type="entry name" value="HATPase_C_sf"/>
</dbReference>
<dbReference type="GO" id="GO:0004673">
    <property type="term" value="F:protein histidine kinase activity"/>
    <property type="evidence" value="ECO:0007669"/>
    <property type="project" value="UniProtKB-EC"/>
</dbReference>
<keyword evidence="4" id="KW-1185">Reference proteome</keyword>
<dbReference type="SUPFAM" id="SSF55874">
    <property type="entry name" value="ATPase domain of HSP90 chaperone/DNA topoisomerase II/histidine kinase"/>
    <property type="match status" value="1"/>
</dbReference>
<proteinExistence type="predicted"/>
<evidence type="ECO:0000256" key="1">
    <source>
        <dbReference type="SAM" id="Phobius"/>
    </source>
</evidence>
<dbReference type="InterPro" id="IPR032834">
    <property type="entry name" value="NatK-like_C"/>
</dbReference>
<keyword evidence="1" id="KW-1133">Transmembrane helix</keyword>
<gene>
    <name evidence="3" type="ORF">JOC94_002872</name>
</gene>
<feature type="transmembrane region" description="Helical" evidence="1">
    <location>
        <begin position="72"/>
        <end position="90"/>
    </location>
</feature>
<dbReference type="Gene3D" id="3.30.565.10">
    <property type="entry name" value="Histidine kinase-like ATPase, C-terminal domain"/>
    <property type="match status" value="1"/>
</dbReference>
<keyword evidence="1" id="KW-0812">Transmembrane</keyword>
<dbReference type="PANTHER" id="PTHR40448">
    <property type="entry name" value="TWO-COMPONENT SENSOR HISTIDINE KINASE"/>
    <property type="match status" value="1"/>
</dbReference>
<dbReference type="Proteomes" id="UP000823485">
    <property type="component" value="Unassembled WGS sequence"/>
</dbReference>
<name>A0ABS2R8A1_9BACI</name>
<evidence type="ECO:0000259" key="2">
    <source>
        <dbReference type="Pfam" id="PF14501"/>
    </source>
</evidence>